<dbReference type="PROSITE" id="PS00122">
    <property type="entry name" value="CARBOXYLESTERASE_B_1"/>
    <property type="match status" value="1"/>
</dbReference>
<feature type="chain" id="PRO_5044986436" description="Carboxylic ester hydrolase" evidence="5">
    <location>
        <begin position="19"/>
        <end position="589"/>
    </location>
</feature>
<proteinExistence type="inferred from homology"/>
<dbReference type="PANTHER" id="PTHR43142:SF1">
    <property type="entry name" value="CARBOXYLIC ESTER HYDROLASE"/>
    <property type="match status" value="1"/>
</dbReference>
<keyword evidence="3 5" id="KW-0378">Hydrolase</keyword>
<organism evidence="7 8">
    <name type="scientific">Orchesella dallaii</name>
    <dbReference type="NCBI Taxonomy" id="48710"/>
    <lineage>
        <taxon>Eukaryota</taxon>
        <taxon>Metazoa</taxon>
        <taxon>Ecdysozoa</taxon>
        <taxon>Arthropoda</taxon>
        <taxon>Hexapoda</taxon>
        <taxon>Collembola</taxon>
        <taxon>Entomobryomorpha</taxon>
        <taxon>Entomobryoidea</taxon>
        <taxon>Orchesellidae</taxon>
        <taxon>Orchesellinae</taxon>
        <taxon>Orchesella</taxon>
    </lineage>
</organism>
<dbReference type="InterPro" id="IPR029058">
    <property type="entry name" value="AB_hydrolase_fold"/>
</dbReference>
<dbReference type="PANTHER" id="PTHR43142">
    <property type="entry name" value="CARBOXYLIC ESTER HYDROLASE"/>
    <property type="match status" value="1"/>
</dbReference>
<gene>
    <name evidence="7" type="ORF">ODALV1_LOCUS288</name>
</gene>
<dbReference type="Gene3D" id="3.40.50.1820">
    <property type="entry name" value="alpha/beta hydrolase"/>
    <property type="match status" value="1"/>
</dbReference>
<comment type="similarity">
    <text evidence="1 5">Belongs to the type-B carboxylesterase/lipase family.</text>
</comment>
<evidence type="ECO:0000256" key="2">
    <source>
        <dbReference type="ARBA" id="ARBA00022487"/>
    </source>
</evidence>
<keyword evidence="5" id="KW-0732">Signal</keyword>
<feature type="domain" description="Carboxylesterase type B" evidence="6">
    <location>
        <begin position="28"/>
        <end position="548"/>
    </location>
</feature>
<comment type="caution">
    <text evidence="7">The sequence shown here is derived from an EMBL/GenBank/DDBJ whole genome shotgun (WGS) entry which is preliminary data.</text>
</comment>
<keyword evidence="8" id="KW-1185">Reference proteome</keyword>
<evidence type="ECO:0000256" key="3">
    <source>
        <dbReference type="ARBA" id="ARBA00022801"/>
    </source>
</evidence>
<feature type="signal peptide" evidence="5">
    <location>
        <begin position="1"/>
        <end position="18"/>
    </location>
</feature>
<dbReference type="Proteomes" id="UP001642540">
    <property type="component" value="Unassembled WGS sequence"/>
</dbReference>
<evidence type="ECO:0000256" key="5">
    <source>
        <dbReference type="RuleBase" id="RU361235"/>
    </source>
</evidence>
<evidence type="ECO:0000313" key="7">
    <source>
        <dbReference type="EMBL" id="CAL8068472.1"/>
    </source>
</evidence>
<evidence type="ECO:0000256" key="1">
    <source>
        <dbReference type="ARBA" id="ARBA00005964"/>
    </source>
</evidence>
<dbReference type="InterPro" id="IPR019826">
    <property type="entry name" value="Carboxylesterase_B_AS"/>
</dbReference>
<keyword evidence="4" id="KW-0325">Glycoprotein</keyword>
<evidence type="ECO:0000259" key="6">
    <source>
        <dbReference type="Pfam" id="PF00135"/>
    </source>
</evidence>
<dbReference type="InterPro" id="IPR002018">
    <property type="entry name" value="CarbesteraseB"/>
</dbReference>
<keyword evidence="2" id="KW-0719">Serine esterase</keyword>
<dbReference type="EMBL" id="CAXLJM020000001">
    <property type="protein sequence ID" value="CAL8068472.1"/>
    <property type="molecule type" value="Genomic_DNA"/>
</dbReference>
<name>A0ABP1PP26_9HEXA</name>
<sequence length="589" mass="65274">MLRNTLLTFVSLSALVSSEISLENGAPTVILANNALISGVIKNSREGKSFYSFTGIPYGIIPKRFQAAQLIVEPWEGMKYATEEGEICTQKAVDTLGDTIGGEDCLNLNVYIPVLNSNKTEDSYPNGLPILVWIHGGGFSFGDAVTFSGPKYFMDEPVILVTFNYRLGVFGFLSTGDDVIPGNNGLKDQVLAFKWIQKNIKEFGGDPNKVTIFGVSAGGASVHYHLLSPLSKGLFHRAIIQSGSALAFWAYKEKSKDEAVKLATFLNCSHAMENSTKITSQEILECFQNLTADELNTAQFAFKSSWPANLRSFNFAPVAETSSSSVGSGNQPFLTESPMELISRGKYASKVPLIIGSSEDEGATLFAGAVLRDQVLLNELNSNWDLVAPKAMGYDVHYSPEQQNQISGKLRKLYFGNKTVSQDTVDNLTDFYTDQILHPVYNAALAYVMNGNPVYLYQFAYPGQVSFMGLAFNITGNLSKKVAHSDEVQYLFDIPILGGLNLLKSGSSDEKFSKNLVHLWASFAEEGRPKHLSDQNPKWETISKNEYNGLTPLKWYRLEENPHYIYDPYEKRVTALDVIFADYYKHKIF</sequence>
<dbReference type="Pfam" id="PF00135">
    <property type="entry name" value="COesterase"/>
    <property type="match status" value="1"/>
</dbReference>
<evidence type="ECO:0000313" key="8">
    <source>
        <dbReference type="Proteomes" id="UP001642540"/>
    </source>
</evidence>
<dbReference type="EC" id="3.1.1.-" evidence="5"/>
<dbReference type="SUPFAM" id="SSF53474">
    <property type="entry name" value="alpha/beta-Hydrolases"/>
    <property type="match status" value="1"/>
</dbReference>
<reference evidence="7 8" key="1">
    <citation type="submission" date="2024-08" db="EMBL/GenBank/DDBJ databases">
        <authorList>
            <person name="Cucini C."/>
            <person name="Frati F."/>
        </authorList>
    </citation>
    <scope>NUCLEOTIDE SEQUENCE [LARGE SCALE GENOMIC DNA]</scope>
</reference>
<accession>A0ABP1PP26</accession>
<protein>
    <recommendedName>
        <fullName evidence="5">Carboxylic ester hydrolase</fullName>
        <ecNumber evidence="5">3.1.1.-</ecNumber>
    </recommendedName>
</protein>
<evidence type="ECO:0000256" key="4">
    <source>
        <dbReference type="ARBA" id="ARBA00023180"/>
    </source>
</evidence>